<feature type="signal peptide" evidence="1">
    <location>
        <begin position="1"/>
        <end position="31"/>
    </location>
</feature>
<keyword evidence="1" id="KW-0732">Signal</keyword>
<organism evidence="2 3">
    <name type="scientific">Paracidovorax wautersii</name>
    <dbReference type="NCBI Taxonomy" id="1177982"/>
    <lineage>
        <taxon>Bacteria</taxon>
        <taxon>Pseudomonadati</taxon>
        <taxon>Pseudomonadota</taxon>
        <taxon>Betaproteobacteria</taxon>
        <taxon>Burkholderiales</taxon>
        <taxon>Comamonadaceae</taxon>
        <taxon>Paracidovorax</taxon>
    </lineage>
</organism>
<reference evidence="3" key="1">
    <citation type="journal article" date="2020" name="MBio">
        <title>Horizontal gene transfer to a defensive symbiont with a reduced genome amongst a multipartite beetle microbiome.</title>
        <authorList>
            <person name="Waterworth S.C."/>
            <person name="Florez L.V."/>
            <person name="Rees E.R."/>
            <person name="Hertweck C."/>
            <person name="Kaltenpoth M."/>
            <person name="Kwan J.C."/>
        </authorList>
    </citation>
    <scope>NUCLEOTIDE SEQUENCE [LARGE SCALE GENOMIC DNA]</scope>
</reference>
<dbReference type="Pfam" id="PF13163">
    <property type="entry name" value="DUF3999"/>
    <property type="match status" value="1"/>
</dbReference>
<dbReference type="InterPro" id="IPR025060">
    <property type="entry name" value="DUF3999"/>
</dbReference>
<comment type="caution">
    <text evidence="2">The sequence shown here is derived from an EMBL/GenBank/DDBJ whole genome shotgun (WGS) entry which is preliminary data.</text>
</comment>
<dbReference type="Proteomes" id="UP000461670">
    <property type="component" value="Unassembled WGS sequence"/>
</dbReference>
<evidence type="ECO:0000256" key="1">
    <source>
        <dbReference type="SAM" id="SignalP"/>
    </source>
</evidence>
<gene>
    <name evidence="2" type="ORF">GAK30_00162</name>
</gene>
<evidence type="ECO:0000313" key="3">
    <source>
        <dbReference type="Proteomes" id="UP000461670"/>
    </source>
</evidence>
<feature type="chain" id="PRO_5030700881" description="F5/8 type C domain-containing protein" evidence="1">
    <location>
        <begin position="32"/>
        <end position="443"/>
    </location>
</feature>
<protein>
    <recommendedName>
        <fullName evidence="4">F5/8 type C domain-containing protein</fullName>
    </recommendedName>
</protein>
<sequence length="443" mass="46501">MSARRAIAVPRAWLPWLATAALLGGPASLHAQGQADAARAPGEAALALSGDGPYYRLTLPLALYGQVAQGDLSRLRIHNAANQPVPWAWLDAASAVPETPRTHSAALPIYPVPETVGTAAVPASPAFTLDTSGRLQVLAAPPPVPGAPAQWLIDLGALPGRLLQLRLALDAEAQGVFPFTLQGSDDLKQWRPVGGSYQVLRLPPPAGVTVQTLERLDVEVPGDVPRFLRLRWRAPQAAPLLRGVEADSLLQLEPAPPAPQWSDPITPASCGVEFCDYVLPLYGLRIELAQPDTLAPLTVAGLADPAAAGSDAAEQPRHVHNPLYALRQQTRQRPQAVQATGEIALLDTVVYRLRQAGGEIRSETLALDGAVWPRLRLRTHGPIAALGAVPPTLEVSSLPRTARLSGPGYCALPPALAGACHGACRRGPAARRGTVPGHVAAGA</sequence>
<proteinExistence type="predicted"/>
<evidence type="ECO:0000313" key="2">
    <source>
        <dbReference type="EMBL" id="KAF1023796.1"/>
    </source>
</evidence>
<dbReference type="EMBL" id="WNDQ01000002">
    <property type="protein sequence ID" value="KAF1023796.1"/>
    <property type="molecule type" value="Genomic_DNA"/>
</dbReference>
<dbReference type="AlphaFoldDB" id="A0A7V8JS62"/>
<name>A0A7V8JS62_9BURK</name>
<evidence type="ECO:0008006" key="4">
    <source>
        <dbReference type="Google" id="ProtNLM"/>
    </source>
</evidence>
<accession>A0A7V8JS62</accession>